<keyword evidence="2" id="KW-1185">Reference proteome</keyword>
<gene>
    <name evidence="1" type="ORF">NIES37_68540</name>
</gene>
<sequence>MERNDIATRFQSKGVGVKSGAKPISVLLPEELDAYVRNKPNRSEWLRQAIALAVAKEQAEAQKED</sequence>
<proteinExistence type="predicted"/>
<organism evidence="1 2">
    <name type="scientific">Tolypothrix tenuis PCC 7101</name>
    <dbReference type="NCBI Taxonomy" id="231146"/>
    <lineage>
        <taxon>Bacteria</taxon>
        <taxon>Bacillati</taxon>
        <taxon>Cyanobacteriota</taxon>
        <taxon>Cyanophyceae</taxon>
        <taxon>Nostocales</taxon>
        <taxon>Tolypothrichaceae</taxon>
        <taxon>Tolypothrix</taxon>
    </lineage>
</organism>
<evidence type="ECO:0008006" key="3">
    <source>
        <dbReference type="Google" id="ProtNLM"/>
    </source>
</evidence>
<accession>A0A1Z4NAU7</accession>
<dbReference type="KEGG" id="ttq:NIES37_68540"/>
<protein>
    <recommendedName>
        <fullName evidence="3">CopG-like ribbon-helix-helix domain-containing protein</fullName>
    </recommendedName>
</protein>
<dbReference type="EMBL" id="AP018248">
    <property type="protein sequence ID" value="BAZ02841.1"/>
    <property type="molecule type" value="Genomic_DNA"/>
</dbReference>
<dbReference type="RefSeq" id="WP_096583322.1">
    <property type="nucleotide sequence ID" value="NZ_CAWNJS010000001.1"/>
</dbReference>
<reference evidence="1 2" key="1">
    <citation type="submission" date="2017-06" db="EMBL/GenBank/DDBJ databases">
        <title>Genome sequencing of cyanobaciteial culture collection at National Institute for Environmental Studies (NIES).</title>
        <authorList>
            <person name="Hirose Y."/>
            <person name="Shimura Y."/>
            <person name="Fujisawa T."/>
            <person name="Nakamura Y."/>
            <person name="Kawachi M."/>
        </authorList>
    </citation>
    <scope>NUCLEOTIDE SEQUENCE [LARGE SCALE GENOMIC DNA]</scope>
    <source>
        <strain evidence="1 2">NIES-37</strain>
    </source>
</reference>
<evidence type="ECO:0000313" key="1">
    <source>
        <dbReference type="EMBL" id="BAZ02841.1"/>
    </source>
</evidence>
<name>A0A1Z4NAU7_9CYAN</name>
<dbReference type="Proteomes" id="UP000218785">
    <property type="component" value="Chromosome"/>
</dbReference>
<evidence type="ECO:0000313" key="2">
    <source>
        <dbReference type="Proteomes" id="UP000218785"/>
    </source>
</evidence>
<dbReference type="AlphaFoldDB" id="A0A1Z4NAU7"/>